<sequence length="427" mass="45549">MMPPSATTFLARSSSALLRHLSALPPPPPASLAFYALSSNATDLQPLVSHLSSLSKESIGCLSSPLPPSRHSAAPISCAIAYFPLAGCVGFRSEILGHRKAQVGRWHRPGADTRHAQQDMKSLEHALGDSSQKWGDLWGTNSGKAELELPDELQNAPDIHTLLYFTDDAPEGLIKSLNRGFPRATNLSLVGSSTPFITGRPFTLLRNSKTFSEGAVGIALTGAQASLTRETGFEGLSALSKALTVTSSQSNMVHTLDNANPSQMLVNLLNQKSAHGASAANIRKEDEYYLGLLRSEGDSNMWERVYRITSGNPSRGSLSIEGDSELPEGSRVQFLCRSADNVPVYSERLLSSKPSASLGIEMRYLTSLPDHASVPVTNDGVGDDGVTVIPNAFVASSENGFISGAQSESAHSWRCSIPGGWTSLKFA</sequence>
<dbReference type="HOGENOM" id="CLU_051231_0_0_1"/>
<accession>A0A067MER0</accession>
<evidence type="ECO:0000313" key="2">
    <source>
        <dbReference type="EMBL" id="KDQ14263.1"/>
    </source>
</evidence>
<dbReference type="EMBL" id="KL198038">
    <property type="protein sequence ID" value="KDQ14263.1"/>
    <property type="molecule type" value="Genomic_DNA"/>
</dbReference>
<dbReference type="InterPro" id="IPR013702">
    <property type="entry name" value="FIST_domain_N"/>
</dbReference>
<feature type="domain" description="FIST" evidence="1">
    <location>
        <begin position="115"/>
        <end position="258"/>
    </location>
</feature>
<proteinExistence type="predicted"/>
<keyword evidence="3" id="KW-1185">Reference proteome</keyword>
<protein>
    <recommendedName>
        <fullName evidence="1">FIST domain-containing protein</fullName>
    </recommendedName>
</protein>
<evidence type="ECO:0000259" key="1">
    <source>
        <dbReference type="Pfam" id="PF08495"/>
    </source>
</evidence>
<dbReference type="Proteomes" id="UP000027195">
    <property type="component" value="Unassembled WGS sequence"/>
</dbReference>
<dbReference type="OrthoDB" id="10251508at2759"/>
<reference evidence="3" key="1">
    <citation type="journal article" date="2014" name="Proc. Natl. Acad. Sci. U.S.A.">
        <title>Extensive sampling of basidiomycete genomes demonstrates inadequacy of the white-rot/brown-rot paradigm for wood decay fungi.</title>
        <authorList>
            <person name="Riley R."/>
            <person name="Salamov A.A."/>
            <person name="Brown D.W."/>
            <person name="Nagy L.G."/>
            <person name="Floudas D."/>
            <person name="Held B.W."/>
            <person name="Levasseur A."/>
            <person name="Lombard V."/>
            <person name="Morin E."/>
            <person name="Otillar R."/>
            <person name="Lindquist E.A."/>
            <person name="Sun H."/>
            <person name="LaButti K.M."/>
            <person name="Schmutz J."/>
            <person name="Jabbour D."/>
            <person name="Luo H."/>
            <person name="Baker S.E."/>
            <person name="Pisabarro A.G."/>
            <person name="Walton J.D."/>
            <person name="Blanchette R.A."/>
            <person name="Henrissat B."/>
            <person name="Martin F."/>
            <person name="Cullen D."/>
            <person name="Hibbett D.S."/>
            <person name="Grigoriev I.V."/>
        </authorList>
    </citation>
    <scope>NUCLEOTIDE SEQUENCE [LARGE SCALE GENOMIC DNA]</scope>
    <source>
        <strain evidence="3">FD-172 SS1</strain>
    </source>
</reference>
<evidence type="ECO:0000313" key="3">
    <source>
        <dbReference type="Proteomes" id="UP000027195"/>
    </source>
</evidence>
<name>A0A067MER0_BOTB1</name>
<organism evidence="2 3">
    <name type="scientific">Botryobasidium botryosum (strain FD-172 SS1)</name>
    <dbReference type="NCBI Taxonomy" id="930990"/>
    <lineage>
        <taxon>Eukaryota</taxon>
        <taxon>Fungi</taxon>
        <taxon>Dikarya</taxon>
        <taxon>Basidiomycota</taxon>
        <taxon>Agaricomycotina</taxon>
        <taxon>Agaricomycetes</taxon>
        <taxon>Cantharellales</taxon>
        <taxon>Botryobasidiaceae</taxon>
        <taxon>Botryobasidium</taxon>
    </lineage>
</organism>
<dbReference type="InParanoid" id="A0A067MER0"/>
<dbReference type="AlphaFoldDB" id="A0A067MER0"/>
<gene>
    <name evidence="2" type="ORF">BOTBODRAFT_32737</name>
</gene>
<dbReference type="Pfam" id="PF08495">
    <property type="entry name" value="FIST"/>
    <property type="match status" value="1"/>
</dbReference>